<proteinExistence type="inferred from homology"/>
<dbReference type="PANTHER" id="PTHR31511:SF12">
    <property type="entry name" value="RHO TERMINATION FACTOR N-TERMINAL DOMAIN-CONTAINING PROTEIN"/>
    <property type="match status" value="1"/>
</dbReference>
<dbReference type="Pfam" id="PF03175">
    <property type="entry name" value="DNA_pol_B_2"/>
    <property type="match status" value="1"/>
</dbReference>
<dbReference type="AlphaFoldDB" id="A0A6J1T6F3"/>
<dbReference type="SUPFAM" id="SSF56672">
    <property type="entry name" value="DNA/RNA polymerases"/>
    <property type="match status" value="1"/>
</dbReference>
<organism evidence="11 12">
    <name type="scientific">Frankliniella occidentalis</name>
    <name type="common">Western flower thrips</name>
    <name type="synonym">Euthrips occidentalis</name>
    <dbReference type="NCBI Taxonomy" id="133901"/>
    <lineage>
        <taxon>Eukaryota</taxon>
        <taxon>Metazoa</taxon>
        <taxon>Ecdysozoa</taxon>
        <taxon>Arthropoda</taxon>
        <taxon>Hexapoda</taxon>
        <taxon>Insecta</taxon>
        <taxon>Pterygota</taxon>
        <taxon>Neoptera</taxon>
        <taxon>Paraneoptera</taxon>
        <taxon>Thysanoptera</taxon>
        <taxon>Terebrantia</taxon>
        <taxon>Thripoidea</taxon>
        <taxon>Thripidae</taxon>
        <taxon>Frankliniella</taxon>
    </lineage>
</organism>
<evidence type="ECO:0000256" key="3">
    <source>
        <dbReference type="ARBA" id="ARBA00022679"/>
    </source>
</evidence>
<protein>
    <recommendedName>
        <fullName evidence="2">DNA-directed DNA polymerase</fullName>
        <ecNumber evidence="2">2.7.7.7</ecNumber>
    </recommendedName>
</protein>
<dbReference type="PANTHER" id="PTHR31511">
    <property type="entry name" value="PROTEIN CBG23764"/>
    <property type="match status" value="1"/>
</dbReference>
<evidence type="ECO:0000256" key="5">
    <source>
        <dbReference type="ARBA" id="ARBA00022705"/>
    </source>
</evidence>
<feature type="domain" description="DNA-directed DNA polymerase family B mitochondria/virus" evidence="10">
    <location>
        <begin position="136"/>
        <end position="545"/>
    </location>
</feature>
<evidence type="ECO:0000256" key="9">
    <source>
        <dbReference type="SAM" id="MobiDB-lite"/>
    </source>
</evidence>
<evidence type="ECO:0000313" key="13">
    <source>
        <dbReference type="RefSeq" id="XP_026289195.2"/>
    </source>
</evidence>
<reference evidence="12 13" key="1">
    <citation type="submission" date="2025-04" db="UniProtKB">
        <authorList>
            <consortium name="RefSeq"/>
        </authorList>
    </citation>
    <scope>IDENTIFICATION</scope>
    <source>
        <tissue evidence="12 13">Whole organism</tissue>
    </source>
</reference>
<dbReference type="EC" id="2.7.7.7" evidence="2"/>
<accession>A0A6J1T6F3</accession>
<keyword evidence="4" id="KW-0548">Nucleotidyltransferase</keyword>
<gene>
    <name evidence="12 13" type="primary">LOC113214133</name>
</gene>
<dbReference type="InterPro" id="IPR043502">
    <property type="entry name" value="DNA/RNA_pol_sf"/>
</dbReference>
<sequence length="827" mass="95407">MKPVEIDEGKKTRKISEHIPFLYTIIVIDHLGNRVLGPIVHANDGGVAEHFITKVLEIENELFTRHRKDFPKHMSYEQWEEYDRTTSCHLCGKKFTSHAEKVPDHCHLTPTFNYRNALHATPCNALRRRTHRLVAVAHNSNRYDSCIVMKAAVNHPALQDKDIKVIPKTKSHYLSFRINLGEKGRAIVFIDSFRHLMSGLDTLVNGLLPSDKIVLNKTFPVPHKRDLVASKGVYYYDYITEYDQLYETQLPPKEEFYSRVKGEGISDEMYAHAQKVFQTFECPNLLIYAIIYCVCDCALLCDVISSYRRTTWETFGLEAMRFVSGASLSWACALKKTRAEISLISDASHFNFCEMGIRGGQSVISTRFAQANHEECENYDPNAPKSWISLYDATALYGGTMTKSLPIGEFQWVGPEEYDPLKGSEEDEYAYIWMVDTEYPEELHAAHRDFPAMPERMKISQDMLSPLQHRLLEASGRRMPANDVRLVSHLGPRHKYVCHSLILKQYLEMGIIVTRVHKGLKFRQAPYLKPYLEYLTEKRAAAKSDFEAQYFKQKGNDIFGYSLKSSRHHVSVIMCRNEEKLVKMVKSPFFHSFEIFGPDLIAVQMKQKTVKLNYPVSLGMAILDKSKIYGYKLYGELKKQLGPSARLLCHDTDCWGFHYESDDFVKTQRSIAHMMDFSNYPRDHELYDESRKRIPLFLKDEHPGRMVTSFVGLRAKNYCLQFPDGKPVKKCKGVQRSAAEKGLTFECYKKCLIENYEKSLAFSYIRQDGKQTIYTWDTVKCALSNFDTKRYFCPDGIHTVPHNYRGPPIGGLEREREGGEAEEEDEM</sequence>
<dbReference type="GO" id="GO:0003677">
    <property type="term" value="F:DNA binding"/>
    <property type="evidence" value="ECO:0007669"/>
    <property type="project" value="UniProtKB-KW"/>
</dbReference>
<dbReference type="GO" id="GO:0006260">
    <property type="term" value="P:DNA replication"/>
    <property type="evidence" value="ECO:0007669"/>
    <property type="project" value="UniProtKB-KW"/>
</dbReference>
<keyword evidence="11" id="KW-1185">Reference proteome</keyword>
<evidence type="ECO:0000256" key="1">
    <source>
        <dbReference type="ARBA" id="ARBA00005755"/>
    </source>
</evidence>
<comment type="catalytic activity">
    <reaction evidence="8">
        <text>DNA(n) + a 2'-deoxyribonucleoside 5'-triphosphate = DNA(n+1) + diphosphate</text>
        <dbReference type="Rhea" id="RHEA:22508"/>
        <dbReference type="Rhea" id="RHEA-COMP:17339"/>
        <dbReference type="Rhea" id="RHEA-COMP:17340"/>
        <dbReference type="ChEBI" id="CHEBI:33019"/>
        <dbReference type="ChEBI" id="CHEBI:61560"/>
        <dbReference type="ChEBI" id="CHEBI:173112"/>
        <dbReference type="EC" id="2.7.7.7"/>
    </reaction>
</comment>
<evidence type="ECO:0000256" key="7">
    <source>
        <dbReference type="ARBA" id="ARBA00023125"/>
    </source>
</evidence>
<dbReference type="Proteomes" id="UP000504606">
    <property type="component" value="Unplaced"/>
</dbReference>
<dbReference type="InterPro" id="IPR004868">
    <property type="entry name" value="DNA-dir_DNA_pol_B_mt/vir"/>
</dbReference>
<keyword evidence="3" id="KW-0808">Transferase</keyword>
<evidence type="ECO:0000256" key="6">
    <source>
        <dbReference type="ARBA" id="ARBA00022932"/>
    </source>
</evidence>
<comment type="similarity">
    <text evidence="1">Belongs to the DNA polymerase type-B family.</text>
</comment>
<keyword evidence="6" id="KW-0239">DNA-directed DNA polymerase</keyword>
<dbReference type="GeneID" id="113214133"/>
<dbReference type="OrthoDB" id="414982at2759"/>
<evidence type="ECO:0000256" key="8">
    <source>
        <dbReference type="ARBA" id="ARBA00049244"/>
    </source>
</evidence>
<evidence type="ECO:0000313" key="12">
    <source>
        <dbReference type="RefSeq" id="XP_026289194.2"/>
    </source>
</evidence>
<dbReference type="KEGG" id="foc:113214133"/>
<feature type="region of interest" description="Disordered" evidence="9">
    <location>
        <begin position="804"/>
        <end position="827"/>
    </location>
</feature>
<dbReference type="GO" id="GO:0000166">
    <property type="term" value="F:nucleotide binding"/>
    <property type="evidence" value="ECO:0007669"/>
    <property type="project" value="InterPro"/>
</dbReference>
<dbReference type="RefSeq" id="XP_026289195.2">
    <property type="nucleotide sequence ID" value="XM_026433410.2"/>
</dbReference>
<dbReference type="RefSeq" id="XP_026289194.2">
    <property type="nucleotide sequence ID" value="XM_026433409.2"/>
</dbReference>
<name>A0A6J1T6F3_FRAOC</name>
<evidence type="ECO:0000259" key="10">
    <source>
        <dbReference type="Pfam" id="PF03175"/>
    </source>
</evidence>
<dbReference type="GO" id="GO:0003887">
    <property type="term" value="F:DNA-directed DNA polymerase activity"/>
    <property type="evidence" value="ECO:0007669"/>
    <property type="project" value="UniProtKB-KW"/>
</dbReference>
<evidence type="ECO:0000313" key="11">
    <source>
        <dbReference type="Proteomes" id="UP000504606"/>
    </source>
</evidence>
<evidence type="ECO:0000256" key="4">
    <source>
        <dbReference type="ARBA" id="ARBA00022695"/>
    </source>
</evidence>
<evidence type="ECO:0000256" key="2">
    <source>
        <dbReference type="ARBA" id="ARBA00012417"/>
    </source>
</evidence>
<keyword evidence="7" id="KW-0238">DNA-binding</keyword>
<keyword evidence="5" id="KW-0235">DNA replication</keyword>